<evidence type="ECO:0000259" key="10">
    <source>
        <dbReference type="Pfam" id="PF10451"/>
    </source>
</evidence>
<evidence type="ECO:0000256" key="3">
    <source>
        <dbReference type="ARBA" id="ARBA00017411"/>
    </source>
</evidence>
<organism evidence="11 12">
    <name type="scientific">Teratosphaeria nubilosa</name>
    <dbReference type="NCBI Taxonomy" id="161662"/>
    <lineage>
        <taxon>Eukaryota</taxon>
        <taxon>Fungi</taxon>
        <taxon>Dikarya</taxon>
        <taxon>Ascomycota</taxon>
        <taxon>Pezizomycotina</taxon>
        <taxon>Dothideomycetes</taxon>
        <taxon>Dothideomycetidae</taxon>
        <taxon>Mycosphaerellales</taxon>
        <taxon>Teratosphaeriaceae</taxon>
        <taxon>Teratosphaeria</taxon>
    </lineage>
</organism>
<proteinExistence type="predicted"/>
<dbReference type="InterPro" id="IPR018856">
    <property type="entry name" value="Stn1_N"/>
</dbReference>
<evidence type="ECO:0000256" key="9">
    <source>
        <dbReference type="SAM" id="MobiDB-lite"/>
    </source>
</evidence>
<comment type="subcellular location">
    <subcellularLocation>
        <location evidence="2">Chromosome</location>
        <location evidence="2">Telomere</location>
    </subcellularLocation>
    <subcellularLocation>
        <location evidence="1">Nucleus</location>
    </subcellularLocation>
</comment>
<dbReference type="GO" id="GO:0003677">
    <property type="term" value="F:DNA binding"/>
    <property type="evidence" value="ECO:0007669"/>
    <property type="project" value="UniProtKB-KW"/>
</dbReference>
<evidence type="ECO:0000313" key="11">
    <source>
        <dbReference type="EMBL" id="KAF2765847.1"/>
    </source>
</evidence>
<keyword evidence="12" id="KW-1185">Reference proteome</keyword>
<evidence type="ECO:0000313" key="12">
    <source>
        <dbReference type="Proteomes" id="UP000799436"/>
    </source>
</evidence>
<dbReference type="GO" id="GO:0005634">
    <property type="term" value="C:nucleus"/>
    <property type="evidence" value="ECO:0007669"/>
    <property type="project" value="UniProtKB-SubCell"/>
</dbReference>
<keyword evidence="5" id="KW-0779">Telomere</keyword>
<evidence type="ECO:0000256" key="6">
    <source>
        <dbReference type="ARBA" id="ARBA00023125"/>
    </source>
</evidence>
<dbReference type="AlphaFoldDB" id="A0A6G1KZ25"/>
<dbReference type="SUPFAM" id="SSF50249">
    <property type="entry name" value="Nucleic acid-binding proteins"/>
    <property type="match status" value="1"/>
</dbReference>
<keyword evidence="7" id="KW-0539">Nucleus</keyword>
<evidence type="ECO:0000256" key="5">
    <source>
        <dbReference type="ARBA" id="ARBA00022895"/>
    </source>
</evidence>
<evidence type="ECO:0000256" key="1">
    <source>
        <dbReference type="ARBA" id="ARBA00004123"/>
    </source>
</evidence>
<name>A0A6G1KZ25_9PEZI</name>
<feature type="region of interest" description="Disordered" evidence="9">
    <location>
        <begin position="209"/>
        <end position="230"/>
    </location>
</feature>
<keyword evidence="6" id="KW-0238">DNA-binding</keyword>
<gene>
    <name evidence="11" type="ORF">EJ03DRAFT_279252</name>
</gene>
<dbReference type="InterPro" id="IPR012340">
    <property type="entry name" value="NA-bd_OB-fold"/>
</dbReference>
<dbReference type="Pfam" id="PF10451">
    <property type="entry name" value="Stn1"/>
    <property type="match status" value="1"/>
</dbReference>
<dbReference type="CDD" id="cd03524">
    <property type="entry name" value="RPA2_OBF_family"/>
    <property type="match status" value="1"/>
</dbReference>
<reference evidence="11" key="1">
    <citation type="journal article" date="2020" name="Stud. Mycol.">
        <title>101 Dothideomycetes genomes: a test case for predicting lifestyles and emergence of pathogens.</title>
        <authorList>
            <person name="Haridas S."/>
            <person name="Albert R."/>
            <person name="Binder M."/>
            <person name="Bloem J."/>
            <person name="Labutti K."/>
            <person name="Salamov A."/>
            <person name="Andreopoulos B."/>
            <person name="Baker S."/>
            <person name="Barry K."/>
            <person name="Bills G."/>
            <person name="Bluhm B."/>
            <person name="Cannon C."/>
            <person name="Castanera R."/>
            <person name="Culley D."/>
            <person name="Daum C."/>
            <person name="Ezra D."/>
            <person name="Gonzalez J."/>
            <person name="Henrissat B."/>
            <person name="Kuo A."/>
            <person name="Liang C."/>
            <person name="Lipzen A."/>
            <person name="Lutzoni F."/>
            <person name="Magnuson J."/>
            <person name="Mondo S."/>
            <person name="Nolan M."/>
            <person name="Ohm R."/>
            <person name="Pangilinan J."/>
            <person name="Park H.-J."/>
            <person name="Ramirez L."/>
            <person name="Alfaro M."/>
            <person name="Sun H."/>
            <person name="Tritt A."/>
            <person name="Yoshinaga Y."/>
            <person name="Zwiers L.-H."/>
            <person name="Turgeon B."/>
            <person name="Goodwin S."/>
            <person name="Spatafora J."/>
            <person name="Crous P."/>
            <person name="Grigoriev I."/>
        </authorList>
    </citation>
    <scope>NUCLEOTIDE SEQUENCE</scope>
    <source>
        <strain evidence="11">CBS 116005</strain>
    </source>
</reference>
<evidence type="ECO:0000256" key="7">
    <source>
        <dbReference type="ARBA" id="ARBA00023242"/>
    </source>
</evidence>
<dbReference type="EMBL" id="ML995882">
    <property type="protein sequence ID" value="KAF2765847.1"/>
    <property type="molecule type" value="Genomic_DNA"/>
</dbReference>
<dbReference type="PANTHER" id="PTHR13989">
    <property type="entry name" value="REPLICATION PROTEIN A-RELATED"/>
    <property type="match status" value="1"/>
</dbReference>
<dbReference type="Gene3D" id="2.40.50.140">
    <property type="entry name" value="Nucleic acid-binding proteins"/>
    <property type="match status" value="1"/>
</dbReference>
<sequence>MSKSTAPAGLKLYPARYFEAAPTSMHWNKLSAADIFNLQREPEYEGQNVYFHLNHPIQYIYLSGVLVEVDVVPGGKYTLLTLDDGSGACIVAKIVNREKADNDEAEYPSNTLVDNVSVSFEIGSPSLTIDAKIVNVGDVIKVKGTISTFRKIRQIEAKRMSVVKDTNAEAQHWSDMAAWRRDVLSKPWVLTTPQRYGIDEKIRKAEKAEKEKAQKKKAMGAKYEEKRKRNEARYEAKRVELEKVMNAGALYGSNVTPYG</sequence>
<keyword evidence="4" id="KW-0158">Chromosome</keyword>
<dbReference type="PANTHER" id="PTHR13989:SF33">
    <property type="entry name" value="CST COMPLEX SUBUNIT STN1"/>
    <property type="match status" value="1"/>
</dbReference>
<dbReference type="GO" id="GO:0000781">
    <property type="term" value="C:chromosome, telomeric region"/>
    <property type="evidence" value="ECO:0007669"/>
    <property type="project" value="UniProtKB-SubCell"/>
</dbReference>
<evidence type="ECO:0000256" key="2">
    <source>
        <dbReference type="ARBA" id="ARBA00004574"/>
    </source>
</evidence>
<protein>
    <recommendedName>
        <fullName evidence="3">CST complex subunit STN1</fullName>
    </recommendedName>
    <alternativeName>
        <fullName evidence="8">Suppressor of cdc thirteen homolog</fullName>
    </alternativeName>
</protein>
<feature type="domain" description="CST complex subunit Stn1 N-terminal" evidence="10">
    <location>
        <begin position="126"/>
        <end position="212"/>
    </location>
</feature>
<dbReference type="OrthoDB" id="77828at2759"/>
<accession>A0A6G1KZ25</accession>
<evidence type="ECO:0000256" key="8">
    <source>
        <dbReference type="ARBA" id="ARBA00030039"/>
    </source>
</evidence>
<dbReference type="InterPro" id="IPR040260">
    <property type="entry name" value="RFA2-like"/>
</dbReference>
<dbReference type="Proteomes" id="UP000799436">
    <property type="component" value="Unassembled WGS sequence"/>
</dbReference>
<evidence type="ECO:0000256" key="4">
    <source>
        <dbReference type="ARBA" id="ARBA00022454"/>
    </source>
</evidence>